<dbReference type="NCBIfam" id="TIGR02937">
    <property type="entry name" value="sigma70-ECF"/>
    <property type="match status" value="1"/>
</dbReference>
<name>A0A2P8DAI9_9BACT</name>
<evidence type="ECO:0000256" key="2">
    <source>
        <dbReference type="ARBA" id="ARBA00023015"/>
    </source>
</evidence>
<dbReference type="Gene3D" id="1.10.10.10">
    <property type="entry name" value="Winged helix-like DNA-binding domain superfamily/Winged helix DNA-binding domain"/>
    <property type="match status" value="1"/>
</dbReference>
<dbReference type="PANTHER" id="PTHR43133:SF8">
    <property type="entry name" value="RNA POLYMERASE SIGMA FACTOR HI_1459-RELATED"/>
    <property type="match status" value="1"/>
</dbReference>
<dbReference type="GO" id="GO:0003677">
    <property type="term" value="F:DNA binding"/>
    <property type="evidence" value="ECO:0007669"/>
    <property type="project" value="UniProtKB-KW"/>
</dbReference>
<keyword evidence="5" id="KW-0804">Transcription</keyword>
<dbReference type="Pfam" id="PF04542">
    <property type="entry name" value="Sigma70_r2"/>
    <property type="match status" value="1"/>
</dbReference>
<evidence type="ECO:0000313" key="9">
    <source>
        <dbReference type="EMBL" id="PSK94207.1"/>
    </source>
</evidence>
<sequence>MKALLDARPRFIRFAASILGNEPDAEDAVQDCYIRLWERNGAAGARNPEAYMMQAVRNACLDQLKKKRPEQLDERYWENKVHAPDVWQQIVNKEQSKQLQHLLQLLSEKQRTVFYLRDIEGYELQEIEVLMGISNEAVRAQLSRARKQLRELYNQRS</sequence>
<dbReference type="InterPro" id="IPR013325">
    <property type="entry name" value="RNA_pol_sigma_r2"/>
</dbReference>
<dbReference type="InterPro" id="IPR013324">
    <property type="entry name" value="RNA_pol_sigma_r3/r4-like"/>
</dbReference>
<protein>
    <submittedName>
        <fullName evidence="9">RNA polymerase sigma-70 factor (ECF subfamily)</fullName>
    </submittedName>
</protein>
<dbReference type="SUPFAM" id="SSF88659">
    <property type="entry name" value="Sigma3 and sigma4 domains of RNA polymerase sigma factors"/>
    <property type="match status" value="1"/>
</dbReference>
<evidence type="ECO:0000256" key="6">
    <source>
        <dbReference type="SAM" id="Coils"/>
    </source>
</evidence>
<evidence type="ECO:0000313" key="10">
    <source>
        <dbReference type="Proteomes" id="UP000240572"/>
    </source>
</evidence>
<dbReference type="Gene3D" id="1.10.1740.10">
    <property type="match status" value="1"/>
</dbReference>
<keyword evidence="4" id="KW-0238">DNA-binding</keyword>
<keyword evidence="10" id="KW-1185">Reference proteome</keyword>
<proteinExistence type="inferred from homology"/>
<evidence type="ECO:0000259" key="7">
    <source>
        <dbReference type="Pfam" id="PF04542"/>
    </source>
</evidence>
<evidence type="ECO:0000256" key="5">
    <source>
        <dbReference type="ARBA" id="ARBA00023163"/>
    </source>
</evidence>
<dbReference type="CDD" id="cd06171">
    <property type="entry name" value="Sigma70_r4"/>
    <property type="match status" value="1"/>
</dbReference>
<dbReference type="EMBL" id="PYGD01000001">
    <property type="protein sequence ID" value="PSK94207.1"/>
    <property type="molecule type" value="Genomic_DNA"/>
</dbReference>
<dbReference type="InterPro" id="IPR036388">
    <property type="entry name" value="WH-like_DNA-bd_sf"/>
</dbReference>
<dbReference type="GO" id="GO:0006352">
    <property type="term" value="P:DNA-templated transcription initiation"/>
    <property type="evidence" value="ECO:0007669"/>
    <property type="project" value="InterPro"/>
</dbReference>
<evidence type="ECO:0000256" key="3">
    <source>
        <dbReference type="ARBA" id="ARBA00023082"/>
    </source>
</evidence>
<reference evidence="9 10" key="1">
    <citation type="submission" date="2018-03" db="EMBL/GenBank/DDBJ databases">
        <title>Genomic Encyclopedia of Type Strains, Phase III (KMG-III): the genomes of soil and plant-associated and newly described type strains.</title>
        <authorList>
            <person name="Whitman W."/>
        </authorList>
    </citation>
    <scope>NUCLEOTIDE SEQUENCE [LARGE SCALE GENOMIC DNA]</scope>
    <source>
        <strain evidence="9 10">CGMCC 1.12700</strain>
    </source>
</reference>
<dbReference type="Proteomes" id="UP000240572">
    <property type="component" value="Unassembled WGS sequence"/>
</dbReference>
<dbReference type="Pfam" id="PF08281">
    <property type="entry name" value="Sigma70_r4_2"/>
    <property type="match status" value="1"/>
</dbReference>
<dbReference type="RefSeq" id="WP_181358298.1">
    <property type="nucleotide sequence ID" value="NZ_PYGD01000001.1"/>
</dbReference>
<dbReference type="PANTHER" id="PTHR43133">
    <property type="entry name" value="RNA POLYMERASE ECF-TYPE SIGMA FACTO"/>
    <property type="match status" value="1"/>
</dbReference>
<dbReference type="InterPro" id="IPR014284">
    <property type="entry name" value="RNA_pol_sigma-70_dom"/>
</dbReference>
<evidence type="ECO:0000259" key="8">
    <source>
        <dbReference type="Pfam" id="PF08281"/>
    </source>
</evidence>
<dbReference type="InterPro" id="IPR039425">
    <property type="entry name" value="RNA_pol_sigma-70-like"/>
</dbReference>
<dbReference type="GO" id="GO:0016987">
    <property type="term" value="F:sigma factor activity"/>
    <property type="evidence" value="ECO:0007669"/>
    <property type="project" value="UniProtKB-KW"/>
</dbReference>
<keyword evidence="3" id="KW-0731">Sigma factor</keyword>
<organism evidence="9 10">
    <name type="scientific">Taibaiella chishuiensis</name>
    <dbReference type="NCBI Taxonomy" id="1434707"/>
    <lineage>
        <taxon>Bacteria</taxon>
        <taxon>Pseudomonadati</taxon>
        <taxon>Bacteroidota</taxon>
        <taxon>Chitinophagia</taxon>
        <taxon>Chitinophagales</taxon>
        <taxon>Chitinophagaceae</taxon>
        <taxon>Taibaiella</taxon>
    </lineage>
</organism>
<dbReference type="InterPro" id="IPR013249">
    <property type="entry name" value="RNA_pol_sigma70_r4_t2"/>
</dbReference>
<accession>A0A2P8DAI9</accession>
<keyword evidence="2" id="KW-0805">Transcription regulation</keyword>
<evidence type="ECO:0000256" key="1">
    <source>
        <dbReference type="ARBA" id="ARBA00010641"/>
    </source>
</evidence>
<gene>
    <name evidence="9" type="ORF">B0I18_101362</name>
</gene>
<dbReference type="AlphaFoldDB" id="A0A2P8DAI9"/>
<feature type="coiled-coil region" evidence="6">
    <location>
        <begin position="92"/>
        <end position="155"/>
    </location>
</feature>
<dbReference type="InterPro" id="IPR007627">
    <property type="entry name" value="RNA_pol_sigma70_r2"/>
</dbReference>
<evidence type="ECO:0000256" key="4">
    <source>
        <dbReference type="ARBA" id="ARBA00023125"/>
    </source>
</evidence>
<comment type="caution">
    <text evidence="9">The sequence shown here is derived from an EMBL/GenBank/DDBJ whole genome shotgun (WGS) entry which is preliminary data.</text>
</comment>
<dbReference type="SUPFAM" id="SSF88946">
    <property type="entry name" value="Sigma2 domain of RNA polymerase sigma factors"/>
    <property type="match status" value="1"/>
</dbReference>
<comment type="similarity">
    <text evidence="1">Belongs to the sigma-70 factor family. ECF subfamily.</text>
</comment>
<feature type="domain" description="RNA polymerase sigma factor 70 region 4 type 2" evidence="8">
    <location>
        <begin position="97"/>
        <end position="149"/>
    </location>
</feature>
<keyword evidence="6" id="KW-0175">Coiled coil</keyword>
<feature type="domain" description="RNA polymerase sigma-70 region 2" evidence="7">
    <location>
        <begin position="8"/>
        <end position="68"/>
    </location>
</feature>